<gene>
    <name evidence="2" type="ORF">FYJ79_01185</name>
</gene>
<dbReference type="InterPro" id="IPR002053">
    <property type="entry name" value="Glyco_hydro_25"/>
</dbReference>
<evidence type="ECO:0000256" key="1">
    <source>
        <dbReference type="ARBA" id="ARBA00010646"/>
    </source>
</evidence>
<protein>
    <recommendedName>
        <fullName evidence="4">Lysozyme</fullName>
    </recommendedName>
</protein>
<dbReference type="PANTHER" id="PTHR34135">
    <property type="entry name" value="LYSOZYME"/>
    <property type="match status" value="1"/>
</dbReference>
<dbReference type="GO" id="GO:0016052">
    <property type="term" value="P:carbohydrate catabolic process"/>
    <property type="evidence" value="ECO:0007669"/>
    <property type="project" value="TreeGrafter"/>
</dbReference>
<dbReference type="EMBL" id="VUNM01000001">
    <property type="protein sequence ID" value="MST88220.1"/>
    <property type="molecule type" value="Genomic_DNA"/>
</dbReference>
<dbReference type="Proteomes" id="UP000442619">
    <property type="component" value="Unassembled WGS sequence"/>
</dbReference>
<dbReference type="Pfam" id="PF21540">
    <property type="entry name" value="Choline_bind_4"/>
    <property type="match status" value="9"/>
</dbReference>
<comment type="caution">
    <text evidence="2">The sequence shown here is derived from an EMBL/GenBank/DDBJ whole genome shotgun (WGS) entry which is preliminary data.</text>
</comment>
<evidence type="ECO:0008006" key="4">
    <source>
        <dbReference type="Google" id="ProtNLM"/>
    </source>
</evidence>
<evidence type="ECO:0000313" key="3">
    <source>
        <dbReference type="Proteomes" id="UP000442619"/>
    </source>
</evidence>
<dbReference type="Pfam" id="PF01183">
    <property type="entry name" value="Glyco_hydro_25"/>
    <property type="match status" value="1"/>
</dbReference>
<dbReference type="InterPro" id="IPR048713">
    <property type="entry name" value="Choline_bind_rpt"/>
</dbReference>
<dbReference type="GO" id="GO:0003796">
    <property type="term" value="F:lysozyme activity"/>
    <property type="evidence" value="ECO:0007669"/>
    <property type="project" value="InterPro"/>
</dbReference>
<accession>A0A844FRZ0</accession>
<dbReference type="CDD" id="cd06414">
    <property type="entry name" value="GH25_LytC-like"/>
    <property type="match status" value="1"/>
</dbReference>
<dbReference type="InterPro" id="IPR017853">
    <property type="entry name" value="GH"/>
</dbReference>
<reference evidence="2 3" key="1">
    <citation type="submission" date="2019-08" db="EMBL/GenBank/DDBJ databases">
        <title>In-depth cultivation of the pig gut microbiome towards novel bacterial diversity and tailored functional studies.</title>
        <authorList>
            <person name="Wylensek D."/>
            <person name="Hitch T.C.A."/>
            <person name="Clavel T."/>
        </authorList>
    </citation>
    <scope>NUCLEOTIDE SEQUENCE [LARGE SCALE GENOMIC DNA]</scope>
    <source>
        <strain evidence="2 3">CA-Schmier-601-WT-3</strain>
    </source>
</reference>
<organism evidence="2 3">
    <name type="scientific">Sharpea porci</name>
    <dbReference type="NCBI Taxonomy" id="2652286"/>
    <lineage>
        <taxon>Bacteria</taxon>
        <taxon>Bacillati</taxon>
        <taxon>Bacillota</taxon>
        <taxon>Erysipelotrichia</taxon>
        <taxon>Erysipelotrichales</taxon>
        <taxon>Coprobacillaceae</taxon>
        <taxon>Sharpea</taxon>
    </lineage>
</organism>
<evidence type="ECO:0000313" key="2">
    <source>
        <dbReference type="EMBL" id="MST88220.1"/>
    </source>
</evidence>
<dbReference type="RefSeq" id="WP_154514161.1">
    <property type="nucleotide sequence ID" value="NZ_VUNM01000001.1"/>
</dbReference>
<dbReference type="PROSITE" id="PS51904">
    <property type="entry name" value="GLYCOSYL_HYDROL_F25_2"/>
    <property type="match status" value="1"/>
</dbReference>
<dbReference type="AlphaFoldDB" id="A0A844FRZ0"/>
<dbReference type="GO" id="GO:0009253">
    <property type="term" value="P:peptidoglycan catabolic process"/>
    <property type="evidence" value="ECO:0007669"/>
    <property type="project" value="InterPro"/>
</dbReference>
<dbReference type="PANTHER" id="PTHR34135:SF2">
    <property type="entry name" value="LYSOZYME"/>
    <property type="match status" value="1"/>
</dbReference>
<name>A0A844FRZ0_9FIRM</name>
<dbReference type="Gene3D" id="3.20.20.80">
    <property type="entry name" value="Glycosidases"/>
    <property type="match status" value="1"/>
</dbReference>
<sequence>MKKVLRYFLVVLLVFSIGFIFDNPVKESIAENKPIEKNENIENIGADIANLAIDATNPGKINSDDLSKLDQRAKSINLDINKLDKQDKKKLENSKKVLNHVTKTINMRMLDPSEALAKAEKSGKENSYRFIDGVDMSVALNTITKETGAKSSNSNSLKTYVANGQNIAKISTESDVINLSNSSSIDGIDVSYHNGKINWDKVKASGIKFAILRCGYGKDITSQDDKRWNEYVTECEKHNIPYGVYLYSYAHNFEDVDSEVAHTLRLVRGHNPTFPIYYDLEENSQEALGEQTLSAFAFHFCNQIAQAGYKTGVYANLNWYRNYLTTFEQDGRYSHWIARYNSNDGHADPEGPFKGTTFNTNVDMWQYTSRGYVDGIGTYVDLNYSYVDAIDWSKNVTARTTGLVQAKNGTWYYVQNGFVNWNFSGLVLFNGNWYYVNNGVIDWNYSNIVEYNGSWYYVHNGMIDWSINTLARVNGQGPWYQITNGTLNWKYSGLSFYNGVWYYVNKGKVDWNFNGLVEYNGNWYYVHNGIIDWSYNKLIWYNGSWYYVHDGMIHWDYSNLVDYNNNWYYVHNGMIDWKYNTLAQVDGKGLWYQVTNGMINWNYTNLSFYNGTWYYINHGILDWQYNNLVQYNGYWYYVRNGAIDWTYQTLSRVNNQGAWYQVVNGMIDWNYNGLSEYNGILYYVHNGYVNWNYSGQVKYKGSYYTVTNGMAMPH</sequence>
<dbReference type="GO" id="GO:0016998">
    <property type="term" value="P:cell wall macromolecule catabolic process"/>
    <property type="evidence" value="ECO:0007669"/>
    <property type="project" value="InterPro"/>
</dbReference>
<dbReference type="SUPFAM" id="SSF51445">
    <property type="entry name" value="(Trans)glycosidases"/>
    <property type="match status" value="1"/>
</dbReference>
<proteinExistence type="inferred from homology"/>
<comment type="similarity">
    <text evidence="1">Belongs to the glycosyl hydrolase 25 family.</text>
</comment>
<keyword evidence="3" id="KW-1185">Reference proteome</keyword>